<sequence>MKLPSVISTTFAALFGFLLIPCLPTHGQTQTQPPPQAPPYAGSEPSQYTPYYGGGGWGGNGGGYHSSTAAGDAMQGMASAISAQGSKNLNDSLAARNIEAARSANIDNRSKHVEQYRWREDSAKARQQQEIDAMKAKNASWLDKKKLKPLTTEQYNPTTGTVNWPMLCSDSAYDQYRNKINELLAKRAQYGGLSMDEFMDLEKQIKDFRGAITADSKKYPKAAVSQALRFLLSMHHDLNEQFG</sequence>
<feature type="signal peptide" evidence="1">
    <location>
        <begin position="1"/>
        <end position="27"/>
    </location>
</feature>
<evidence type="ECO:0000313" key="3">
    <source>
        <dbReference type="Proteomes" id="UP001155241"/>
    </source>
</evidence>
<gene>
    <name evidence="2" type="ORF">NG895_01915</name>
</gene>
<keyword evidence="1" id="KW-0732">Signal</keyword>
<dbReference type="Proteomes" id="UP001155241">
    <property type="component" value="Unassembled WGS sequence"/>
</dbReference>
<proteinExistence type="predicted"/>
<organism evidence="2 3">
    <name type="scientific">Aeoliella straminimaris</name>
    <dbReference type="NCBI Taxonomy" id="2954799"/>
    <lineage>
        <taxon>Bacteria</taxon>
        <taxon>Pseudomonadati</taxon>
        <taxon>Planctomycetota</taxon>
        <taxon>Planctomycetia</taxon>
        <taxon>Pirellulales</taxon>
        <taxon>Lacipirellulaceae</taxon>
        <taxon>Aeoliella</taxon>
    </lineage>
</organism>
<comment type="caution">
    <text evidence="2">The sequence shown here is derived from an EMBL/GenBank/DDBJ whole genome shotgun (WGS) entry which is preliminary data.</text>
</comment>
<dbReference type="RefSeq" id="WP_252850748.1">
    <property type="nucleotide sequence ID" value="NZ_JAMXLR010000006.1"/>
</dbReference>
<keyword evidence="3" id="KW-1185">Reference proteome</keyword>
<accession>A0A9X2F6U0</accession>
<name>A0A9X2F6U0_9BACT</name>
<dbReference type="AlphaFoldDB" id="A0A9X2F6U0"/>
<feature type="chain" id="PRO_5040814164" description="DUF4142 domain-containing protein" evidence="1">
    <location>
        <begin position="28"/>
        <end position="243"/>
    </location>
</feature>
<evidence type="ECO:0008006" key="4">
    <source>
        <dbReference type="Google" id="ProtNLM"/>
    </source>
</evidence>
<dbReference type="EMBL" id="JAMXLR010000006">
    <property type="protein sequence ID" value="MCO6042652.1"/>
    <property type="molecule type" value="Genomic_DNA"/>
</dbReference>
<evidence type="ECO:0000256" key="1">
    <source>
        <dbReference type="SAM" id="SignalP"/>
    </source>
</evidence>
<protein>
    <recommendedName>
        <fullName evidence="4">DUF4142 domain-containing protein</fullName>
    </recommendedName>
</protein>
<evidence type="ECO:0000313" key="2">
    <source>
        <dbReference type="EMBL" id="MCO6042652.1"/>
    </source>
</evidence>
<reference evidence="2" key="1">
    <citation type="submission" date="2022-06" db="EMBL/GenBank/DDBJ databases">
        <title>Aeoliella straminimaris, a novel planctomycete from sediments.</title>
        <authorList>
            <person name="Vitorino I.R."/>
            <person name="Lage O.M."/>
        </authorList>
    </citation>
    <scope>NUCLEOTIDE SEQUENCE</scope>
    <source>
        <strain evidence="2">ICT_H6.2</strain>
    </source>
</reference>